<evidence type="ECO:0000259" key="6">
    <source>
        <dbReference type="Pfam" id="PF13664"/>
    </source>
</evidence>
<evidence type="ECO:0000256" key="1">
    <source>
        <dbReference type="ARBA" id="ARBA00004370"/>
    </source>
</evidence>
<evidence type="ECO:0000313" key="7">
    <source>
        <dbReference type="EMBL" id="TDY02474.1"/>
    </source>
</evidence>
<feature type="domain" description="TMEM205-like" evidence="6">
    <location>
        <begin position="10"/>
        <end position="107"/>
    </location>
</feature>
<evidence type="ECO:0000256" key="2">
    <source>
        <dbReference type="ARBA" id="ARBA00022692"/>
    </source>
</evidence>
<reference evidence="7 8" key="1">
    <citation type="submission" date="2019-03" db="EMBL/GenBank/DDBJ databases">
        <title>Genomic Encyclopedia of Type Strains, Phase IV (KMG-IV): sequencing the most valuable type-strain genomes for metagenomic binning, comparative biology and taxonomic classification.</title>
        <authorList>
            <person name="Goeker M."/>
        </authorList>
    </citation>
    <scope>NUCLEOTIDE SEQUENCE [LARGE SCALE GENOMIC DNA]</scope>
    <source>
        <strain evidence="7 8">DSM 16326</strain>
    </source>
</reference>
<feature type="transmembrane region" description="Helical" evidence="5">
    <location>
        <begin position="9"/>
        <end position="30"/>
    </location>
</feature>
<dbReference type="RefSeq" id="WP_208321275.1">
    <property type="nucleotide sequence ID" value="NZ_SOQX01000002.1"/>
</dbReference>
<evidence type="ECO:0000256" key="4">
    <source>
        <dbReference type="ARBA" id="ARBA00023136"/>
    </source>
</evidence>
<organism evidence="7 8">
    <name type="scientific">Thiohalophilus thiocyanatoxydans</name>
    <dbReference type="NCBI Taxonomy" id="381308"/>
    <lineage>
        <taxon>Bacteria</taxon>
        <taxon>Pseudomonadati</taxon>
        <taxon>Pseudomonadota</taxon>
        <taxon>Gammaproteobacteria</taxon>
        <taxon>Thiohalomonadales</taxon>
        <taxon>Thiohalophilaceae</taxon>
        <taxon>Thiohalophilus</taxon>
    </lineage>
</organism>
<dbReference type="GO" id="GO:0016020">
    <property type="term" value="C:membrane"/>
    <property type="evidence" value="ECO:0007669"/>
    <property type="project" value="UniProtKB-SubCell"/>
</dbReference>
<gene>
    <name evidence="7" type="ORF">EDC23_0846</name>
</gene>
<dbReference type="Proteomes" id="UP000294914">
    <property type="component" value="Unassembled WGS sequence"/>
</dbReference>
<evidence type="ECO:0000313" key="8">
    <source>
        <dbReference type="Proteomes" id="UP000294914"/>
    </source>
</evidence>
<feature type="transmembrane region" description="Helical" evidence="5">
    <location>
        <begin position="42"/>
        <end position="64"/>
    </location>
</feature>
<dbReference type="InterPro" id="IPR025423">
    <property type="entry name" value="TMEM205-like"/>
</dbReference>
<evidence type="ECO:0000256" key="3">
    <source>
        <dbReference type="ARBA" id="ARBA00022989"/>
    </source>
</evidence>
<dbReference type="AlphaFoldDB" id="A0A4R8IQA7"/>
<name>A0A4R8IQA7_9GAMM</name>
<keyword evidence="8" id="KW-1185">Reference proteome</keyword>
<protein>
    <submittedName>
        <fullName evidence="7">Uncharacterized protein DUF4149</fullName>
    </submittedName>
</protein>
<keyword evidence="2 5" id="KW-0812">Transmembrane</keyword>
<evidence type="ECO:0000256" key="5">
    <source>
        <dbReference type="SAM" id="Phobius"/>
    </source>
</evidence>
<sequence>MNYAIPERIALTLWVGGMWIAGYLVAPMLFSVLEDRALAGMLAGKLFTAMSYVGLVCAVLLLLIQTRKPTPKGWREWRRGLLLVMLLVIVIGEFVLQPMMAELKAAGLEAGSAAQQRFGMLHGISSSLFLFNSLAGLVLVIFGLEPDTQRGS</sequence>
<feature type="transmembrane region" description="Helical" evidence="5">
    <location>
        <begin position="120"/>
        <end position="144"/>
    </location>
</feature>
<dbReference type="Pfam" id="PF13664">
    <property type="entry name" value="DUF4149"/>
    <property type="match status" value="1"/>
</dbReference>
<feature type="transmembrane region" description="Helical" evidence="5">
    <location>
        <begin position="80"/>
        <end position="100"/>
    </location>
</feature>
<keyword evidence="3 5" id="KW-1133">Transmembrane helix</keyword>
<comment type="subcellular location">
    <subcellularLocation>
        <location evidence="1">Membrane</location>
    </subcellularLocation>
</comment>
<proteinExistence type="predicted"/>
<keyword evidence="4 5" id="KW-0472">Membrane</keyword>
<comment type="caution">
    <text evidence="7">The sequence shown here is derived from an EMBL/GenBank/DDBJ whole genome shotgun (WGS) entry which is preliminary data.</text>
</comment>
<accession>A0A4R8IQA7</accession>
<dbReference type="EMBL" id="SOQX01000002">
    <property type="protein sequence ID" value="TDY02474.1"/>
    <property type="molecule type" value="Genomic_DNA"/>
</dbReference>